<feature type="transmembrane region" description="Helical" evidence="1">
    <location>
        <begin position="198"/>
        <end position="215"/>
    </location>
</feature>
<keyword evidence="1" id="KW-0472">Membrane</keyword>
<dbReference type="PIRSF" id="PIRSF033111">
    <property type="entry name" value="UCP033111"/>
    <property type="match status" value="1"/>
</dbReference>
<feature type="transmembrane region" description="Helical" evidence="1">
    <location>
        <begin position="95"/>
        <end position="121"/>
    </location>
</feature>
<comment type="caution">
    <text evidence="2">The sequence shown here is derived from an EMBL/GenBank/DDBJ whole genome shotgun (WGS) entry which is preliminary data.</text>
</comment>
<evidence type="ECO:0000313" key="3">
    <source>
        <dbReference type="Proteomes" id="UP001597199"/>
    </source>
</evidence>
<feature type="transmembrane region" description="Helical" evidence="1">
    <location>
        <begin position="165"/>
        <end position="186"/>
    </location>
</feature>
<gene>
    <name evidence="2" type="ORF">ACFQ41_01300</name>
</gene>
<evidence type="ECO:0000313" key="2">
    <source>
        <dbReference type="EMBL" id="MFD1397940.1"/>
    </source>
</evidence>
<name>A0ABW4BBN1_9LACO</name>
<evidence type="ECO:0000256" key="1">
    <source>
        <dbReference type="SAM" id="Phobius"/>
    </source>
</evidence>
<feature type="transmembrane region" description="Helical" evidence="1">
    <location>
        <begin position="133"/>
        <end position="153"/>
    </location>
</feature>
<dbReference type="RefSeq" id="WP_204119053.1">
    <property type="nucleotide sequence ID" value="NZ_BOLV01000010.1"/>
</dbReference>
<dbReference type="Pfam" id="PF06570">
    <property type="entry name" value="DUF1129"/>
    <property type="match status" value="1"/>
</dbReference>
<keyword evidence="3" id="KW-1185">Reference proteome</keyword>
<accession>A0ABW4BBN1</accession>
<proteinExistence type="predicted"/>
<keyword evidence="1" id="KW-1133">Transmembrane helix</keyword>
<reference evidence="3" key="1">
    <citation type="journal article" date="2019" name="Int. J. Syst. Evol. Microbiol.">
        <title>The Global Catalogue of Microorganisms (GCM) 10K type strain sequencing project: providing services to taxonomists for standard genome sequencing and annotation.</title>
        <authorList>
            <consortium name="The Broad Institute Genomics Platform"/>
            <consortium name="The Broad Institute Genome Sequencing Center for Infectious Disease"/>
            <person name="Wu L."/>
            <person name="Ma J."/>
        </authorList>
    </citation>
    <scope>NUCLEOTIDE SEQUENCE [LARGE SCALE GENOMIC DNA]</scope>
    <source>
        <strain evidence="3">CCM 9110</strain>
    </source>
</reference>
<sequence>MAQKPIKEAEAVEETVDVDALLPQLSKKNDEYIFKLRRILTQHQWTEERQRTVLAKMLPEIITAQHQGRPATQLYGPVTEKAESLIHAPKPIKKVAFWLSGVDLGFLFASMFGLVYGGMALVNHGKASAGNGLLSIIVMAMTAGFAFALYNDWSRAKKDARMKTWQILTLAVAIILAGSWVSGALAYLKTPLTTTMPWWAYLILAAASYGIHWLLKRKYHLRGLMA</sequence>
<protein>
    <submittedName>
        <fullName evidence="2">DUF1129 domain-containing protein</fullName>
    </submittedName>
</protein>
<keyword evidence="1" id="KW-0812">Transmembrane</keyword>
<dbReference type="InterPro" id="IPR009214">
    <property type="entry name" value="DUF1129"/>
</dbReference>
<dbReference type="EMBL" id="JBHTOA010000011">
    <property type="protein sequence ID" value="MFD1397940.1"/>
    <property type="molecule type" value="Genomic_DNA"/>
</dbReference>
<dbReference type="Proteomes" id="UP001597199">
    <property type="component" value="Unassembled WGS sequence"/>
</dbReference>
<organism evidence="2 3">
    <name type="scientific">Lacticaseibacillus suilingensis</name>
    <dbReference type="NCBI Taxonomy" id="2799577"/>
    <lineage>
        <taxon>Bacteria</taxon>
        <taxon>Bacillati</taxon>
        <taxon>Bacillota</taxon>
        <taxon>Bacilli</taxon>
        <taxon>Lactobacillales</taxon>
        <taxon>Lactobacillaceae</taxon>
        <taxon>Lacticaseibacillus</taxon>
    </lineage>
</organism>